<dbReference type="GeneID" id="2913167"/>
<dbReference type="InParanoid" id="Q6BXJ7"/>
<dbReference type="HOGENOM" id="CLU_2922587_0_0_1"/>
<sequence length="61" mass="6685">MYSSSSLELSVLREYWDKDGNHTHKGPMLTNTSCEPGSVHTGSAKRACKNNPITIAGFMLN</sequence>
<reference evidence="2 3" key="1">
    <citation type="journal article" date="2004" name="Nature">
        <title>Genome evolution in yeasts.</title>
        <authorList>
            <consortium name="Genolevures"/>
            <person name="Dujon B."/>
            <person name="Sherman D."/>
            <person name="Fischer G."/>
            <person name="Durrens P."/>
            <person name="Casaregola S."/>
            <person name="Lafontaine I."/>
            <person name="de Montigny J."/>
            <person name="Marck C."/>
            <person name="Neuveglise C."/>
            <person name="Talla E."/>
            <person name="Goffard N."/>
            <person name="Frangeul L."/>
            <person name="Aigle M."/>
            <person name="Anthouard V."/>
            <person name="Babour A."/>
            <person name="Barbe V."/>
            <person name="Barnay S."/>
            <person name="Blanchin S."/>
            <person name="Beckerich J.M."/>
            <person name="Beyne E."/>
            <person name="Bleykasten C."/>
            <person name="Boisrame A."/>
            <person name="Boyer J."/>
            <person name="Cattolico L."/>
            <person name="Confanioleri F."/>
            <person name="de Daruvar A."/>
            <person name="Despons L."/>
            <person name="Fabre E."/>
            <person name="Fairhead C."/>
            <person name="Ferry-Dumazet H."/>
            <person name="Groppi A."/>
            <person name="Hantraye F."/>
            <person name="Hennequin C."/>
            <person name="Jauniaux N."/>
            <person name="Joyet P."/>
            <person name="Kachouri R."/>
            <person name="Kerrest A."/>
            <person name="Koszul R."/>
            <person name="Lemaire M."/>
            <person name="Lesur I."/>
            <person name="Ma L."/>
            <person name="Muller H."/>
            <person name="Nicaud J.M."/>
            <person name="Nikolski M."/>
            <person name="Oztas S."/>
            <person name="Ozier-Kalogeropoulos O."/>
            <person name="Pellenz S."/>
            <person name="Potier S."/>
            <person name="Richard G.F."/>
            <person name="Straub M.L."/>
            <person name="Suleau A."/>
            <person name="Swennene D."/>
            <person name="Tekaia F."/>
            <person name="Wesolowski-Louvel M."/>
            <person name="Westhof E."/>
            <person name="Wirth B."/>
            <person name="Zeniou-Meyer M."/>
            <person name="Zivanovic I."/>
            <person name="Bolotin-Fukuhara M."/>
            <person name="Thierry A."/>
            <person name="Bouchier C."/>
            <person name="Caudron B."/>
            <person name="Scarpelli C."/>
            <person name="Gaillardin C."/>
            <person name="Weissenbach J."/>
            <person name="Wincker P."/>
            <person name="Souciet J.L."/>
        </authorList>
    </citation>
    <scope>NUCLEOTIDE SEQUENCE [LARGE SCALE GENOMIC DNA]</scope>
    <source>
        <strain evidence="3">ATCC 36239 / CBS 767 / BCRC 21394 / JCM 1990 / NBRC 0083 / IGC 2968</strain>
    </source>
</reference>
<feature type="region of interest" description="Disordered" evidence="1">
    <location>
        <begin position="20"/>
        <end position="43"/>
    </location>
</feature>
<keyword evidence="3" id="KW-1185">Reference proteome</keyword>
<dbReference type="KEGG" id="dha:DEHA2B02398g"/>
<gene>
    <name evidence="2" type="ordered locus">DEHA2B02398g</name>
</gene>
<evidence type="ECO:0000313" key="2">
    <source>
        <dbReference type="EMBL" id="CAG85060.1"/>
    </source>
</evidence>
<name>Q6BXJ7_DEBHA</name>
<evidence type="ECO:0000313" key="3">
    <source>
        <dbReference type="Proteomes" id="UP000000599"/>
    </source>
</evidence>
<accession>Q6BXJ7</accession>
<protein>
    <submittedName>
        <fullName evidence="2">DEHA2B02398p</fullName>
    </submittedName>
</protein>
<dbReference type="EMBL" id="CR382134">
    <property type="protein sequence ID" value="CAG85060.1"/>
    <property type="molecule type" value="Genomic_DNA"/>
</dbReference>
<evidence type="ECO:0000256" key="1">
    <source>
        <dbReference type="SAM" id="MobiDB-lite"/>
    </source>
</evidence>
<organism evidence="2 3">
    <name type="scientific">Debaryomyces hansenii (strain ATCC 36239 / CBS 767 / BCRC 21394 / JCM 1990 / NBRC 0083 / IGC 2968)</name>
    <name type="common">Yeast</name>
    <name type="synonym">Torulaspora hansenii</name>
    <dbReference type="NCBI Taxonomy" id="284592"/>
    <lineage>
        <taxon>Eukaryota</taxon>
        <taxon>Fungi</taxon>
        <taxon>Dikarya</taxon>
        <taxon>Ascomycota</taxon>
        <taxon>Saccharomycotina</taxon>
        <taxon>Pichiomycetes</taxon>
        <taxon>Debaryomycetaceae</taxon>
        <taxon>Debaryomyces</taxon>
    </lineage>
</organism>
<dbReference type="VEuPathDB" id="FungiDB:DEHA2B02398g"/>
<dbReference type="RefSeq" id="XP_457072.1">
    <property type="nucleotide sequence ID" value="XM_457072.1"/>
</dbReference>
<dbReference type="AlphaFoldDB" id="Q6BXJ7"/>
<dbReference type="Proteomes" id="UP000000599">
    <property type="component" value="Chromosome B"/>
</dbReference>
<proteinExistence type="predicted"/>